<dbReference type="CDD" id="cd11539">
    <property type="entry name" value="NTP-PPase_u2"/>
    <property type="match status" value="1"/>
</dbReference>
<evidence type="ECO:0000313" key="1">
    <source>
        <dbReference type="EMBL" id="EEB34152.1"/>
    </source>
</evidence>
<dbReference type="EMBL" id="ABXU01000026">
    <property type="protein sequence ID" value="EEB34152.1"/>
    <property type="molecule type" value="Genomic_DNA"/>
</dbReference>
<protein>
    <recommendedName>
        <fullName evidence="3">MazG nucleotide pyrophosphohydrolase domain protein</fullName>
    </recommendedName>
</protein>
<comment type="caution">
    <text evidence="1">The sequence shown here is derived from an EMBL/GenBank/DDBJ whole genome shotgun (WGS) entry which is preliminary data.</text>
</comment>
<name>B6WRZ4_9BACT</name>
<organism evidence="1 2">
    <name type="scientific">Desulfovibrio piger ATCC 29098</name>
    <dbReference type="NCBI Taxonomy" id="411464"/>
    <lineage>
        <taxon>Bacteria</taxon>
        <taxon>Pseudomonadati</taxon>
        <taxon>Thermodesulfobacteriota</taxon>
        <taxon>Desulfovibrionia</taxon>
        <taxon>Desulfovibrionales</taxon>
        <taxon>Desulfovibrionaceae</taxon>
        <taxon>Desulfovibrio</taxon>
    </lineage>
</organism>
<gene>
    <name evidence="1" type="ORF">DESPIG_00839</name>
</gene>
<reference evidence="1 2" key="2">
    <citation type="submission" date="2008-10" db="EMBL/GenBank/DDBJ databases">
        <authorList>
            <person name="Fulton L."/>
            <person name="Clifton S."/>
            <person name="Fulton B."/>
            <person name="Xu J."/>
            <person name="Minx P."/>
            <person name="Pepin K.H."/>
            <person name="Johnson M."/>
            <person name="Bhonagiri V."/>
            <person name="Nash W.E."/>
            <person name="Mardis E.R."/>
            <person name="Wilson R.K."/>
        </authorList>
    </citation>
    <scope>NUCLEOTIDE SEQUENCE [LARGE SCALE GENOMIC DNA]</scope>
    <source>
        <strain evidence="1 2">ATCC 29098</strain>
    </source>
</reference>
<reference evidence="1 2" key="1">
    <citation type="submission" date="2008-10" db="EMBL/GenBank/DDBJ databases">
        <title>Draft genome sequence of Desulvovibrio piger (ATCC 29098).</title>
        <authorList>
            <person name="Sudarsanam P."/>
            <person name="Ley R."/>
            <person name="Guruge J."/>
            <person name="Turnbaugh P.J."/>
            <person name="Mahowald M."/>
            <person name="Liep D."/>
            <person name="Gordon J."/>
        </authorList>
    </citation>
    <scope>NUCLEOTIDE SEQUENCE [LARGE SCALE GENOMIC DNA]</scope>
    <source>
        <strain evidence="1 2">ATCC 29098</strain>
    </source>
</reference>
<sequence>MPTLLMDASLARQAVRHFGLDAQLQILQEELAEAIVAISHLRRGRCGSREDVVDAIGDVLVMIDQLRTEPFMADELDASVALKCERLRALLPAEPVSGEDPA</sequence>
<dbReference type="RefSeq" id="WP_006005068.1">
    <property type="nucleotide sequence ID" value="NZ_DS996355.1"/>
</dbReference>
<dbReference type="Proteomes" id="UP000003676">
    <property type="component" value="Unassembled WGS sequence"/>
</dbReference>
<dbReference type="AlphaFoldDB" id="B6WRZ4"/>
<dbReference type="HOGENOM" id="CLU_2272862_0_0_7"/>
<evidence type="ECO:0000313" key="2">
    <source>
        <dbReference type="Proteomes" id="UP000003676"/>
    </source>
</evidence>
<dbReference type="OrthoDB" id="5387728at2"/>
<proteinExistence type="predicted"/>
<accession>B6WRZ4</accession>
<evidence type="ECO:0008006" key="3">
    <source>
        <dbReference type="Google" id="ProtNLM"/>
    </source>
</evidence>